<dbReference type="EMBL" id="LXQA010787994">
    <property type="protein sequence ID" value="MCI71027.1"/>
    <property type="molecule type" value="Genomic_DNA"/>
</dbReference>
<keyword evidence="2" id="KW-1185">Reference proteome</keyword>
<dbReference type="Proteomes" id="UP000265520">
    <property type="component" value="Unassembled WGS sequence"/>
</dbReference>
<reference evidence="1 2" key="1">
    <citation type="journal article" date="2018" name="Front. Plant Sci.">
        <title>Red Clover (Trifolium pratense) and Zigzag Clover (T. medium) - A Picture of Genomic Similarities and Differences.</title>
        <authorList>
            <person name="Dluhosova J."/>
            <person name="Istvanek J."/>
            <person name="Nedelnik J."/>
            <person name="Repkova J."/>
        </authorList>
    </citation>
    <scope>NUCLEOTIDE SEQUENCE [LARGE SCALE GENOMIC DNA]</scope>
    <source>
        <strain evidence="2">cv. 10/8</strain>
        <tissue evidence="1">Leaf</tissue>
    </source>
</reference>
<protein>
    <submittedName>
        <fullName evidence="1">Uncharacterized protein</fullName>
    </submittedName>
</protein>
<dbReference type="AlphaFoldDB" id="A0A392UDU8"/>
<comment type="caution">
    <text evidence="1">The sequence shown here is derived from an EMBL/GenBank/DDBJ whole genome shotgun (WGS) entry which is preliminary data.</text>
</comment>
<accession>A0A392UDU8</accession>
<evidence type="ECO:0000313" key="2">
    <source>
        <dbReference type="Proteomes" id="UP000265520"/>
    </source>
</evidence>
<feature type="non-terminal residue" evidence="1">
    <location>
        <position position="1"/>
    </location>
</feature>
<sequence>SVEICRSQGVWVTFTLSSYLSQFL</sequence>
<proteinExistence type="predicted"/>
<organism evidence="1 2">
    <name type="scientific">Trifolium medium</name>
    <dbReference type="NCBI Taxonomy" id="97028"/>
    <lineage>
        <taxon>Eukaryota</taxon>
        <taxon>Viridiplantae</taxon>
        <taxon>Streptophyta</taxon>
        <taxon>Embryophyta</taxon>
        <taxon>Tracheophyta</taxon>
        <taxon>Spermatophyta</taxon>
        <taxon>Magnoliopsida</taxon>
        <taxon>eudicotyledons</taxon>
        <taxon>Gunneridae</taxon>
        <taxon>Pentapetalae</taxon>
        <taxon>rosids</taxon>
        <taxon>fabids</taxon>
        <taxon>Fabales</taxon>
        <taxon>Fabaceae</taxon>
        <taxon>Papilionoideae</taxon>
        <taxon>50 kb inversion clade</taxon>
        <taxon>NPAAA clade</taxon>
        <taxon>Hologalegina</taxon>
        <taxon>IRL clade</taxon>
        <taxon>Trifolieae</taxon>
        <taxon>Trifolium</taxon>
    </lineage>
</organism>
<name>A0A392UDU8_9FABA</name>
<evidence type="ECO:0000313" key="1">
    <source>
        <dbReference type="EMBL" id="MCI71027.1"/>
    </source>
</evidence>